<comment type="caution">
    <text evidence="1">The sequence shown here is derived from an EMBL/GenBank/DDBJ whole genome shotgun (WGS) entry which is preliminary data.</text>
</comment>
<dbReference type="SUPFAM" id="SSF56300">
    <property type="entry name" value="Metallo-dependent phosphatases"/>
    <property type="match status" value="1"/>
</dbReference>
<keyword evidence="1" id="KW-0548">Nucleotidyltransferase</keyword>
<organism evidence="1">
    <name type="scientific">mine drainage metagenome</name>
    <dbReference type="NCBI Taxonomy" id="410659"/>
    <lineage>
        <taxon>unclassified sequences</taxon>
        <taxon>metagenomes</taxon>
        <taxon>ecological metagenomes</taxon>
    </lineage>
</organism>
<dbReference type="Gene3D" id="3.60.21.50">
    <property type="match status" value="1"/>
</dbReference>
<accession>T1BD93</accession>
<gene>
    <name evidence="1" type="ORF">B2A_07090</name>
</gene>
<dbReference type="InterPro" id="IPR029052">
    <property type="entry name" value="Metallo-depent_PP-like"/>
</dbReference>
<proteinExistence type="predicted"/>
<reference evidence="1" key="1">
    <citation type="submission" date="2013-08" db="EMBL/GenBank/DDBJ databases">
        <authorList>
            <person name="Mendez C."/>
            <person name="Richter M."/>
            <person name="Ferrer M."/>
            <person name="Sanchez J."/>
        </authorList>
    </citation>
    <scope>NUCLEOTIDE SEQUENCE</scope>
</reference>
<dbReference type="GO" id="GO:0003887">
    <property type="term" value="F:DNA-directed DNA polymerase activity"/>
    <property type="evidence" value="ECO:0007669"/>
    <property type="project" value="UniProtKB-KW"/>
</dbReference>
<evidence type="ECO:0000313" key="1">
    <source>
        <dbReference type="EMBL" id="EQD51014.1"/>
    </source>
</evidence>
<reference evidence="1" key="2">
    <citation type="journal article" date="2014" name="ISME J.">
        <title>Microbial stratification in low pH oxic and suboxic macroscopic growths along an acid mine drainage.</title>
        <authorList>
            <person name="Mendez-Garcia C."/>
            <person name="Mesa V."/>
            <person name="Sprenger R.R."/>
            <person name="Richter M."/>
            <person name="Diez M.S."/>
            <person name="Solano J."/>
            <person name="Bargiela R."/>
            <person name="Golyshina O.V."/>
            <person name="Manteca A."/>
            <person name="Ramos J.L."/>
            <person name="Gallego J.R."/>
            <person name="Llorente I."/>
            <person name="Martins Dos Santos V.A."/>
            <person name="Jensen O.N."/>
            <person name="Pelaez A.I."/>
            <person name="Sanchez J."/>
            <person name="Ferrer M."/>
        </authorList>
    </citation>
    <scope>NUCLEOTIDE SEQUENCE</scope>
</reference>
<name>T1BD93_9ZZZZ</name>
<dbReference type="EMBL" id="AUZZ01005073">
    <property type="protein sequence ID" value="EQD51014.1"/>
    <property type="molecule type" value="Genomic_DNA"/>
</dbReference>
<sequence length="79" mass="8547">MLETAPDIFVTGHSHTYGVERYRGVLLLNVSTWQGETEYQRMRNIVPVPARAALVDLASLAVETLDFSAGDPTVAEAGA</sequence>
<protein>
    <submittedName>
        <fullName evidence="1">DNA-directed DNA polymerase</fullName>
    </submittedName>
</protein>
<keyword evidence="1" id="KW-0239">DNA-directed DNA polymerase</keyword>
<keyword evidence="1" id="KW-0808">Transferase</keyword>
<dbReference type="AlphaFoldDB" id="T1BD93"/>